<organism evidence="1 2">
    <name type="scientific">Ilex paraguariensis</name>
    <name type="common">yerba mate</name>
    <dbReference type="NCBI Taxonomy" id="185542"/>
    <lineage>
        <taxon>Eukaryota</taxon>
        <taxon>Viridiplantae</taxon>
        <taxon>Streptophyta</taxon>
        <taxon>Embryophyta</taxon>
        <taxon>Tracheophyta</taxon>
        <taxon>Spermatophyta</taxon>
        <taxon>Magnoliopsida</taxon>
        <taxon>eudicotyledons</taxon>
        <taxon>Gunneridae</taxon>
        <taxon>Pentapetalae</taxon>
        <taxon>asterids</taxon>
        <taxon>campanulids</taxon>
        <taxon>Aquifoliales</taxon>
        <taxon>Aquifoliaceae</taxon>
        <taxon>Ilex</taxon>
    </lineage>
</organism>
<evidence type="ECO:0000313" key="2">
    <source>
        <dbReference type="Proteomes" id="UP001642360"/>
    </source>
</evidence>
<sequence>MFNPLLDMSFLKGLIETLGSLFANSSSSSSSSPIEFRKNPNNRAMGVAIGNERSAGKLKGYFDLATEEIAKAVRAEEWALVDDAVLHYEKAQRILIEHKTRVSGLNEISTSNLVSHKKQLHGLNYKYGSFSHFRAHRPHSNSPSVLFSLLCNSLSNDSLFSLSAPLSSPELSTTLFSSLSLSKTEGLPLTDRRRRSFHSL</sequence>
<name>A0ABC8T8H2_9AQUA</name>
<gene>
    <name evidence="1" type="ORF">ILEXP_LOCUS34600</name>
</gene>
<dbReference type="AlphaFoldDB" id="A0ABC8T8H2"/>
<keyword evidence="2" id="KW-1185">Reference proteome</keyword>
<evidence type="ECO:0000313" key="1">
    <source>
        <dbReference type="EMBL" id="CAK9165431.1"/>
    </source>
</evidence>
<dbReference type="Proteomes" id="UP001642360">
    <property type="component" value="Unassembled WGS sequence"/>
</dbReference>
<accession>A0ABC8T8H2</accession>
<comment type="caution">
    <text evidence="1">The sequence shown here is derived from an EMBL/GenBank/DDBJ whole genome shotgun (WGS) entry which is preliminary data.</text>
</comment>
<protein>
    <submittedName>
        <fullName evidence="1">Uncharacterized protein</fullName>
    </submittedName>
</protein>
<proteinExistence type="predicted"/>
<dbReference type="EMBL" id="CAUOFW020004391">
    <property type="protein sequence ID" value="CAK9165431.1"/>
    <property type="molecule type" value="Genomic_DNA"/>
</dbReference>
<reference evidence="1 2" key="1">
    <citation type="submission" date="2024-02" db="EMBL/GenBank/DDBJ databases">
        <authorList>
            <person name="Vignale AGUSTIN F."/>
            <person name="Sosa J E."/>
            <person name="Modenutti C."/>
        </authorList>
    </citation>
    <scope>NUCLEOTIDE SEQUENCE [LARGE SCALE GENOMIC DNA]</scope>
</reference>